<dbReference type="GO" id="GO:0005634">
    <property type="term" value="C:nucleus"/>
    <property type="evidence" value="ECO:0007669"/>
    <property type="project" value="UniProtKB-SubCell"/>
</dbReference>
<keyword evidence="3" id="KW-0221">Differentiation</keyword>
<organism evidence="9 10">
    <name type="scientific">Lithospermum erythrorhizon</name>
    <name type="common">Purple gromwell</name>
    <name type="synonym">Lithospermum officinale var. erythrorhizon</name>
    <dbReference type="NCBI Taxonomy" id="34254"/>
    <lineage>
        <taxon>Eukaryota</taxon>
        <taxon>Viridiplantae</taxon>
        <taxon>Streptophyta</taxon>
        <taxon>Embryophyta</taxon>
        <taxon>Tracheophyta</taxon>
        <taxon>Spermatophyta</taxon>
        <taxon>Magnoliopsida</taxon>
        <taxon>eudicotyledons</taxon>
        <taxon>Gunneridae</taxon>
        <taxon>Pentapetalae</taxon>
        <taxon>asterids</taxon>
        <taxon>lamiids</taxon>
        <taxon>Boraginales</taxon>
        <taxon>Boraginaceae</taxon>
        <taxon>Boraginoideae</taxon>
        <taxon>Lithospermeae</taxon>
        <taxon>Lithospermum</taxon>
    </lineage>
</organism>
<evidence type="ECO:0000256" key="6">
    <source>
        <dbReference type="ARBA" id="ARBA00023242"/>
    </source>
</evidence>
<reference evidence="9 10" key="1">
    <citation type="submission" date="2024-01" db="EMBL/GenBank/DDBJ databases">
        <title>The complete chloroplast genome sequence of Lithospermum erythrorhizon: insights into the phylogenetic relationship among Boraginaceae species and the maternal lineages of purple gromwells.</title>
        <authorList>
            <person name="Okada T."/>
            <person name="Watanabe K."/>
        </authorList>
    </citation>
    <scope>NUCLEOTIDE SEQUENCE [LARGE SCALE GENOMIC DNA]</scope>
</reference>
<keyword evidence="5" id="KW-0804">Transcription</keyword>
<evidence type="ECO:0000256" key="1">
    <source>
        <dbReference type="ARBA" id="ARBA00004123"/>
    </source>
</evidence>
<dbReference type="FunFam" id="1.10.10.60:FF:000002">
    <property type="entry name" value="Myb family transcription factor"/>
    <property type="match status" value="1"/>
</dbReference>
<dbReference type="PANTHER" id="PTHR31496:SF3">
    <property type="entry name" value="TRANSCRIPTION REPRESSOR KAN1"/>
    <property type="match status" value="1"/>
</dbReference>
<dbReference type="InterPro" id="IPR006447">
    <property type="entry name" value="Myb_dom_plants"/>
</dbReference>
<dbReference type="GO" id="GO:0006355">
    <property type="term" value="P:regulation of DNA-templated transcription"/>
    <property type="evidence" value="ECO:0007669"/>
    <property type="project" value="InterPro"/>
</dbReference>
<dbReference type="GO" id="GO:0010158">
    <property type="term" value="P:abaxial cell fate specification"/>
    <property type="evidence" value="ECO:0007669"/>
    <property type="project" value="InterPro"/>
</dbReference>
<keyword evidence="10" id="KW-1185">Reference proteome</keyword>
<accession>A0AAV3PRS0</accession>
<gene>
    <name evidence="9" type="ORF">LIER_12409</name>
</gene>
<evidence type="ECO:0000256" key="5">
    <source>
        <dbReference type="ARBA" id="ARBA00023163"/>
    </source>
</evidence>
<feature type="region of interest" description="Disordered" evidence="7">
    <location>
        <begin position="322"/>
        <end position="398"/>
    </location>
</feature>
<evidence type="ECO:0000256" key="3">
    <source>
        <dbReference type="ARBA" id="ARBA00022782"/>
    </source>
</evidence>
<dbReference type="PANTHER" id="PTHR31496">
    <property type="entry name" value="TRANSCRIPTION FACTOR KAN2-RELATED"/>
    <property type="match status" value="1"/>
</dbReference>
<sequence>MLNACKFKQKSNKIMPFEGVAFLEPNSSSSSIQVHDLSLNISPPSVLSINKANTDLSLAHPSPTTCVSNTITGHENNQERRGGGGNQEPPPSYHQIYLNHHRQPPNSMNHINQGSLSTRPIKGIPIYHHNRSIPYSNLEKDPKMFLYNKKSIIPSYYPSTIHHAPPSPTPPYKLLHHHEAANSHVVMMRSRFFPKFQGKRSMRAPRMRWTSTLHARFVHAVELLGGHERATPKSVLELMDVKDLTLAHVKSHLQMYRTIKTTDKPSASSGQSDGSGDEEIITMLGGSRDHPATSGRRRCNDEGGLSDDNGFLHQESYYPYSTNNGTLWRNSSSDRVNLRQSKSTDMNGVESSPPLLIASHQDSAQNIKDGGAPRLEDVKVSPQQVDHRKPSLEFTLGR</sequence>
<dbReference type="InterPro" id="IPR009057">
    <property type="entry name" value="Homeodomain-like_sf"/>
</dbReference>
<dbReference type="EMBL" id="BAABME010002392">
    <property type="protein sequence ID" value="GAA0154420.1"/>
    <property type="molecule type" value="Genomic_DNA"/>
</dbReference>
<comment type="subcellular location">
    <subcellularLocation>
        <location evidence="1">Nucleus</location>
    </subcellularLocation>
</comment>
<evidence type="ECO:0000256" key="4">
    <source>
        <dbReference type="ARBA" id="ARBA00023015"/>
    </source>
</evidence>
<proteinExistence type="predicted"/>
<keyword evidence="2" id="KW-0217">Developmental protein</keyword>
<feature type="compositionally biased region" description="Polar residues" evidence="7">
    <location>
        <begin position="322"/>
        <end position="350"/>
    </location>
</feature>
<evidence type="ECO:0000256" key="2">
    <source>
        <dbReference type="ARBA" id="ARBA00022473"/>
    </source>
</evidence>
<dbReference type="GO" id="GO:0000976">
    <property type="term" value="F:transcription cis-regulatory region binding"/>
    <property type="evidence" value="ECO:0007669"/>
    <property type="project" value="InterPro"/>
</dbReference>
<dbReference type="InterPro" id="IPR044847">
    <property type="entry name" value="KAN_fam"/>
</dbReference>
<feature type="region of interest" description="Disordered" evidence="7">
    <location>
        <begin position="66"/>
        <end position="92"/>
    </location>
</feature>
<feature type="domain" description="Myb-like" evidence="8">
    <location>
        <begin position="206"/>
        <end position="257"/>
    </location>
</feature>
<dbReference type="Proteomes" id="UP001454036">
    <property type="component" value="Unassembled WGS sequence"/>
</dbReference>
<comment type="caution">
    <text evidence="9">The sequence shown here is derived from an EMBL/GenBank/DDBJ whole genome shotgun (WGS) entry which is preliminary data.</text>
</comment>
<feature type="region of interest" description="Disordered" evidence="7">
    <location>
        <begin position="260"/>
        <end position="307"/>
    </location>
</feature>
<evidence type="ECO:0000256" key="7">
    <source>
        <dbReference type="SAM" id="MobiDB-lite"/>
    </source>
</evidence>
<evidence type="ECO:0000313" key="10">
    <source>
        <dbReference type="Proteomes" id="UP001454036"/>
    </source>
</evidence>
<evidence type="ECO:0000259" key="8">
    <source>
        <dbReference type="Pfam" id="PF00249"/>
    </source>
</evidence>
<dbReference type="AlphaFoldDB" id="A0AAV3PRS0"/>
<feature type="compositionally biased region" description="Basic and acidic residues" evidence="7">
    <location>
        <begin position="374"/>
        <end position="391"/>
    </location>
</feature>
<keyword evidence="9" id="KW-0238">DNA-binding</keyword>
<protein>
    <submittedName>
        <fullName evidence="9">DNA-binding transcription factor</fullName>
    </submittedName>
</protein>
<keyword evidence="4" id="KW-0805">Transcription regulation</keyword>
<dbReference type="Pfam" id="PF00249">
    <property type="entry name" value="Myb_DNA-binding"/>
    <property type="match status" value="1"/>
</dbReference>
<keyword evidence="6" id="KW-0539">Nucleus</keyword>
<dbReference type="InterPro" id="IPR001005">
    <property type="entry name" value="SANT/Myb"/>
</dbReference>
<name>A0AAV3PRS0_LITER</name>
<dbReference type="Gene3D" id="1.10.10.60">
    <property type="entry name" value="Homeodomain-like"/>
    <property type="match status" value="1"/>
</dbReference>
<dbReference type="NCBIfam" id="TIGR01557">
    <property type="entry name" value="myb_SHAQKYF"/>
    <property type="match status" value="1"/>
</dbReference>
<evidence type="ECO:0000313" key="9">
    <source>
        <dbReference type="EMBL" id="GAA0154420.1"/>
    </source>
</evidence>
<dbReference type="SUPFAM" id="SSF46689">
    <property type="entry name" value="Homeodomain-like"/>
    <property type="match status" value="1"/>
</dbReference>